<dbReference type="AlphaFoldDB" id="A0A239RE03"/>
<comment type="subcellular location">
    <subcellularLocation>
        <location evidence="1">Virion</location>
    </subcellularLocation>
</comment>
<dbReference type="Pfam" id="PF05065">
    <property type="entry name" value="Phage_capsid"/>
    <property type="match status" value="1"/>
</dbReference>
<dbReference type="RefSeq" id="WP_094140997.1">
    <property type="nucleotide sequence ID" value="NZ_FZRA01000004.1"/>
</dbReference>
<feature type="domain" description="Phage capsid-like C-terminal" evidence="4">
    <location>
        <begin position="128"/>
        <end position="393"/>
    </location>
</feature>
<sequence length="412" mass="46193">MDINTLNNLWIEAGHQVEDLNEKMNVALQDNNFSEEEFKNLKEERDTAKVRRDELKNQLEEARANARVQDVLKMDDKDVKLTPKEKVVKDAFVQNFKALVTGHFSNASSPATTGLMSSSREDDTAGNGGLTIPKDVRTAIIQLTRQYDNLQELVTVEATEVPEGSRNIESFSNITPLQKVDDEDTDIQDFESPKAKLIKYAISEFAGVITVTNSLLKDSAENILAWLEDYVAKKVVVTRNAAVIDILGKAPKKATLTTWDDIKDLYYDIDPALRSNGIWVTNTAGIKALAKVKNNDGDPVLQHDPTQEDVYLIEGKRIREVADRWLPDTAKDTHPLYFGDYKAYATLFDREHMELAYSDSAGNAFYRNQRKLRVIDRFDIQVVDEEAIAVGSFSKIADVVPTTKQASATTEG</sequence>
<dbReference type="Proteomes" id="UP000214649">
    <property type="component" value="Unassembled WGS sequence"/>
</dbReference>
<feature type="compositionally biased region" description="Polar residues" evidence="3">
    <location>
        <begin position="109"/>
        <end position="118"/>
    </location>
</feature>
<dbReference type="SUPFAM" id="SSF56563">
    <property type="entry name" value="Major capsid protein gp5"/>
    <property type="match status" value="1"/>
</dbReference>
<evidence type="ECO:0000256" key="2">
    <source>
        <dbReference type="SAM" id="Coils"/>
    </source>
</evidence>
<gene>
    <name evidence="5" type="ORF">SAMN05216470_1403</name>
</gene>
<dbReference type="EMBL" id="FZRA01000004">
    <property type="protein sequence ID" value="SNU08710.1"/>
    <property type="molecule type" value="Genomic_DNA"/>
</dbReference>
<reference evidence="5 6" key="1">
    <citation type="submission" date="2017-07" db="EMBL/GenBank/DDBJ databases">
        <authorList>
            <person name="Sun Z.S."/>
            <person name="Albrecht U."/>
            <person name="Echele G."/>
            <person name="Lee C.C."/>
        </authorList>
    </citation>
    <scope>NUCLEOTIDE SEQUENCE [LARGE SCALE GENOMIC DNA]</scope>
    <source>
        <strain evidence="5 6">AR3</strain>
    </source>
</reference>
<organism evidence="5 6">
    <name type="scientific">Streptococcus equinus</name>
    <name type="common">Streptococcus bovis</name>
    <dbReference type="NCBI Taxonomy" id="1335"/>
    <lineage>
        <taxon>Bacteria</taxon>
        <taxon>Bacillati</taxon>
        <taxon>Bacillota</taxon>
        <taxon>Bacilli</taxon>
        <taxon>Lactobacillales</taxon>
        <taxon>Streptococcaceae</taxon>
        <taxon>Streptococcus</taxon>
    </lineage>
</organism>
<keyword evidence="2" id="KW-0175">Coiled coil</keyword>
<evidence type="ECO:0000256" key="3">
    <source>
        <dbReference type="SAM" id="MobiDB-lite"/>
    </source>
</evidence>
<name>A0A239RE03_STREI</name>
<evidence type="ECO:0000313" key="5">
    <source>
        <dbReference type="EMBL" id="SNU08710.1"/>
    </source>
</evidence>
<evidence type="ECO:0000313" key="6">
    <source>
        <dbReference type="Proteomes" id="UP000214649"/>
    </source>
</evidence>
<feature type="coiled-coil region" evidence="2">
    <location>
        <begin position="17"/>
        <end position="72"/>
    </location>
</feature>
<protein>
    <submittedName>
        <fullName evidence="5">Phage major capsid protein, HK97 family</fullName>
    </submittedName>
</protein>
<feature type="region of interest" description="Disordered" evidence="3">
    <location>
        <begin position="109"/>
        <end position="129"/>
    </location>
</feature>
<dbReference type="NCBIfam" id="TIGR01554">
    <property type="entry name" value="major_cap_HK97"/>
    <property type="match status" value="1"/>
</dbReference>
<accession>A0A239RE03</accession>
<evidence type="ECO:0000256" key="1">
    <source>
        <dbReference type="ARBA" id="ARBA00004328"/>
    </source>
</evidence>
<proteinExistence type="predicted"/>
<dbReference type="InterPro" id="IPR054612">
    <property type="entry name" value="Phage_capsid-like_C"/>
</dbReference>
<evidence type="ECO:0000259" key="4">
    <source>
        <dbReference type="Pfam" id="PF05065"/>
    </source>
</evidence>
<dbReference type="InterPro" id="IPR024455">
    <property type="entry name" value="Phage_capsid"/>
</dbReference>